<protein>
    <recommendedName>
        <fullName evidence="2">histidine kinase</fullName>
        <ecNumber evidence="2">2.7.13.3</ecNumber>
    </recommendedName>
</protein>
<keyword evidence="10" id="KW-0902">Two-component regulatory system</keyword>
<dbReference type="GO" id="GO:0016301">
    <property type="term" value="F:kinase activity"/>
    <property type="evidence" value="ECO:0007669"/>
    <property type="project" value="UniProtKB-KW"/>
</dbReference>
<comment type="caution">
    <text evidence="12">The sequence shown here is derived from an EMBL/GenBank/DDBJ whole genome shotgun (WGS) entry which is preliminary data.</text>
</comment>
<feature type="domain" description="Histidine kinase" evidence="11">
    <location>
        <begin position="1"/>
        <end position="194"/>
    </location>
</feature>
<dbReference type="SMART" id="SM00387">
    <property type="entry name" value="HATPase_c"/>
    <property type="match status" value="1"/>
</dbReference>
<dbReference type="Proteomes" id="UP001597399">
    <property type="component" value="Unassembled WGS sequence"/>
</dbReference>
<dbReference type="SUPFAM" id="SSF55874">
    <property type="entry name" value="ATPase domain of HSP90 chaperone/DNA topoisomerase II/histidine kinase"/>
    <property type="match status" value="1"/>
</dbReference>
<evidence type="ECO:0000256" key="3">
    <source>
        <dbReference type="ARBA" id="ARBA00022553"/>
    </source>
</evidence>
<accession>A0ABW5S340</accession>
<keyword evidence="13" id="KW-1185">Reference proteome</keyword>
<keyword evidence="5" id="KW-0812">Transmembrane</keyword>
<dbReference type="InterPro" id="IPR036890">
    <property type="entry name" value="HATPase_C_sf"/>
</dbReference>
<organism evidence="12 13">
    <name type="scientific">Sporolactobacillus shoreicorticis</name>
    <dbReference type="NCBI Taxonomy" id="1923877"/>
    <lineage>
        <taxon>Bacteria</taxon>
        <taxon>Bacillati</taxon>
        <taxon>Bacillota</taxon>
        <taxon>Bacilli</taxon>
        <taxon>Bacillales</taxon>
        <taxon>Sporolactobacillaceae</taxon>
        <taxon>Sporolactobacillus</taxon>
    </lineage>
</organism>
<dbReference type="InterPro" id="IPR003594">
    <property type="entry name" value="HATPase_dom"/>
</dbReference>
<evidence type="ECO:0000256" key="6">
    <source>
        <dbReference type="ARBA" id="ARBA00022741"/>
    </source>
</evidence>
<keyword evidence="9" id="KW-0472">Membrane</keyword>
<dbReference type="PANTHER" id="PTHR45436">
    <property type="entry name" value="SENSOR HISTIDINE KINASE YKOH"/>
    <property type="match status" value="1"/>
</dbReference>
<evidence type="ECO:0000256" key="7">
    <source>
        <dbReference type="ARBA" id="ARBA00022777"/>
    </source>
</evidence>
<evidence type="ECO:0000256" key="5">
    <source>
        <dbReference type="ARBA" id="ARBA00022692"/>
    </source>
</evidence>
<keyword evidence="8" id="KW-0067">ATP-binding</keyword>
<proteinExistence type="predicted"/>
<dbReference type="Gene3D" id="3.30.565.10">
    <property type="entry name" value="Histidine kinase-like ATPase, C-terminal domain"/>
    <property type="match status" value="1"/>
</dbReference>
<dbReference type="Pfam" id="PF02518">
    <property type="entry name" value="HATPase_c"/>
    <property type="match status" value="1"/>
</dbReference>
<sequence>MEEESLITGQSEYLADLKNGVKRLEQYIEQLKKISGISSQKRIKMPINKQVVGSWVALAASLSKNAGLTLEVRCHDESSLRIDKEQLSNAIQNIVVNSVEHAPPDSPIILSFEDTPGSYRITIIDQGPGFSEQALKEATGRFFTTKTKGAPHYGLGLTIAAESLANNHGELKLENSYVGRKINGAKVTILLNKR</sequence>
<keyword evidence="6" id="KW-0547">Nucleotide-binding</keyword>
<gene>
    <name evidence="12" type="ORF">ACFSUE_10085</name>
</gene>
<keyword evidence="7 12" id="KW-0418">Kinase</keyword>
<evidence type="ECO:0000313" key="13">
    <source>
        <dbReference type="Proteomes" id="UP001597399"/>
    </source>
</evidence>
<evidence type="ECO:0000256" key="8">
    <source>
        <dbReference type="ARBA" id="ARBA00022840"/>
    </source>
</evidence>
<reference evidence="13" key="1">
    <citation type="journal article" date="2019" name="Int. J. Syst. Evol. Microbiol.">
        <title>The Global Catalogue of Microorganisms (GCM) 10K type strain sequencing project: providing services to taxonomists for standard genome sequencing and annotation.</title>
        <authorList>
            <consortium name="The Broad Institute Genomics Platform"/>
            <consortium name="The Broad Institute Genome Sequencing Center for Infectious Disease"/>
            <person name="Wu L."/>
            <person name="Ma J."/>
        </authorList>
    </citation>
    <scope>NUCLEOTIDE SEQUENCE [LARGE SCALE GENOMIC DNA]</scope>
    <source>
        <strain evidence="13">TISTR 2466</strain>
    </source>
</reference>
<dbReference type="InterPro" id="IPR005467">
    <property type="entry name" value="His_kinase_dom"/>
</dbReference>
<evidence type="ECO:0000256" key="4">
    <source>
        <dbReference type="ARBA" id="ARBA00022679"/>
    </source>
</evidence>
<dbReference type="PANTHER" id="PTHR45436:SF5">
    <property type="entry name" value="SENSOR HISTIDINE KINASE TRCS"/>
    <property type="match status" value="1"/>
</dbReference>
<keyword evidence="3" id="KW-0597">Phosphoprotein</keyword>
<dbReference type="PROSITE" id="PS50109">
    <property type="entry name" value="HIS_KIN"/>
    <property type="match status" value="1"/>
</dbReference>
<comment type="catalytic activity">
    <reaction evidence="1">
        <text>ATP + protein L-histidine = ADP + protein N-phospho-L-histidine.</text>
        <dbReference type="EC" id="2.7.13.3"/>
    </reaction>
</comment>
<evidence type="ECO:0000259" key="11">
    <source>
        <dbReference type="PROSITE" id="PS50109"/>
    </source>
</evidence>
<dbReference type="RefSeq" id="WP_253063311.1">
    <property type="nucleotide sequence ID" value="NZ_JAMXWM010000020.1"/>
</dbReference>
<evidence type="ECO:0000256" key="1">
    <source>
        <dbReference type="ARBA" id="ARBA00000085"/>
    </source>
</evidence>
<evidence type="ECO:0000256" key="9">
    <source>
        <dbReference type="ARBA" id="ARBA00022989"/>
    </source>
</evidence>
<evidence type="ECO:0000256" key="10">
    <source>
        <dbReference type="ARBA" id="ARBA00023012"/>
    </source>
</evidence>
<dbReference type="InterPro" id="IPR050428">
    <property type="entry name" value="TCS_sensor_his_kinase"/>
</dbReference>
<evidence type="ECO:0000256" key="2">
    <source>
        <dbReference type="ARBA" id="ARBA00012438"/>
    </source>
</evidence>
<dbReference type="EMBL" id="JBHUMQ010000024">
    <property type="protein sequence ID" value="MFD2693972.1"/>
    <property type="molecule type" value="Genomic_DNA"/>
</dbReference>
<dbReference type="EC" id="2.7.13.3" evidence="2"/>
<evidence type="ECO:0000313" key="12">
    <source>
        <dbReference type="EMBL" id="MFD2693972.1"/>
    </source>
</evidence>
<keyword evidence="4" id="KW-0808">Transferase</keyword>
<name>A0ABW5S340_9BACL</name>
<keyword evidence="9" id="KW-1133">Transmembrane helix</keyword>